<evidence type="ECO:0000256" key="7">
    <source>
        <dbReference type="ARBA" id="ARBA00049041"/>
    </source>
</evidence>
<evidence type="ECO:0000256" key="3">
    <source>
        <dbReference type="ARBA" id="ARBA00022801"/>
    </source>
</evidence>
<protein>
    <recommendedName>
        <fullName evidence="5">Actin maturation protease</fullName>
    </recommendedName>
    <alternativeName>
        <fullName evidence="6">Actin aminopeptidase ACTMAP</fullName>
    </alternativeName>
</protein>
<dbReference type="EMBL" id="UYRT01019900">
    <property type="protein sequence ID" value="VDK58837.1"/>
    <property type="molecule type" value="Genomic_DNA"/>
</dbReference>
<sequence>MHLQKKGVTTNQTKAIFRSQVGFLCPVEEMKALWWSTSTMTHCCSSILATHVFCLHGKSHHLAVWNYEKLAASNRNLHQAVMARECNYVMPAGGDLSTLRNRCLFIRCP</sequence>
<evidence type="ECO:0000313" key="9">
    <source>
        <dbReference type="Proteomes" id="UP000271098"/>
    </source>
</evidence>
<keyword evidence="1" id="KW-0031">Aminopeptidase</keyword>
<keyword evidence="9" id="KW-1185">Reference proteome</keyword>
<gene>
    <name evidence="8" type="ORF">GPUH_LOCUS7575</name>
</gene>
<organism evidence="10">
    <name type="scientific">Gongylonema pulchrum</name>
    <dbReference type="NCBI Taxonomy" id="637853"/>
    <lineage>
        <taxon>Eukaryota</taxon>
        <taxon>Metazoa</taxon>
        <taxon>Ecdysozoa</taxon>
        <taxon>Nematoda</taxon>
        <taxon>Chromadorea</taxon>
        <taxon>Rhabditida</taxon>
        <taxon>Spirurina</taxon>
        <taxon>Spiruromorpha</taxon>
        <taxon>Spiruroidea</taxon>
        <taxon>Gongylonematidae</taxon>
        <taxon>Gongylonema</taxon>
    </lineage>
</organism>
<name>A0A183DFT4_9BILA</name>
<keyword evidence="2" id="KW-0645">Protease</keyword>
<keyword evidence="3" id="KW-0378">Hydrolase</keyword>
<evidence type="ECO:0000313" key="8">
    <source>
        <dbReference type="EMBL" id="VDK58837.1"/>
    </source>
</evidence>
<dbReference type="PANTHER" id="PTHR28631:SF1">
    <property type="entry name" value="ACTIN MATURATION PROTEASE"/>
    <property type="match status" value="1"/>
</dbReference>
<dbReference type="AlphaFoldDB" id="A0A183DFT4"/>
<dbReference type="GO" id="GO:0004177">
    <property type="term" value="F:aminopeptidase activity"/>
    <property type="evidence" value="ECO:0007669"/>
    <property type="project" value="UniProtKB-KW"/>
</dbReference>
<dbReference type="WBParaSite" id="GPUH_0000758401-mRNA-1">
    <property type="protein sequence ID" value="GPUH_0000758401-mRNA-1"/>
    <property type="gene ID" value="GPUH_0000758401"/>
</dbReference>
<comment type="similarity">
    <text evidence="4">Belongs to the ACTMAP family.</text>
</comment>
<comment type="catalytic activity">
    <reaction evidence="7">
        <text>N-terminal N(alpha)-acetyl-L-cysteinyl-L-aspartyl-[protein] + H2O = N-terminal L-aspartyl-[protein] + N-acetyl-L-cysteine</text>
        <dbReference type="Rhea" id="RHEA:74579"/>
        <dbReference type="Rhea" id="RHEA-COMP:12669"/>
        <dbReference type="Rhea" id="RHEA-COMP:18395"/>
        <dbReference type="ChEBI" id="CHEBI:15377"/>
        <dbReference type="ChEBI" id="CHEBI:64720"/>
        <dbReference type="ChEBI" id="CHEBI:78236"/>
        <dbReference type="ChEBI" id="CHEBI:193599"/>
    </reaction>
    <physiologicalReaction direction="left-to-right" evidence="7">
        <dbReference type="Rhea" id="RHEA:74580"/>
    </physiologicalReaction>
</comment>
<dbReference type="InterPro" id="IPR040043">
    <property type="entry name" value="ACTMAP"/>
</dbReference>
<dbReference type="Proteomes" id="UP000271098">
    <property type="component" value="Unassembled WGS sequence"/>
</dbReference>
<dbReference type="GO" id="GO:0006508">
    <property type="term" value="P:proteolysis"/>
    <property type="evidence" value="ECO:0007669"/>
    <property type="project" value="UniProtKB-KW"/>
</dbReference>
<dbReference type="OrthoDB" id="198816at2759"/>
<reference evidence="10" key="1">
    <citation type="submission" date="2016-06" db="UniProtKB">
        <authorList>
            <consortium name="WormBaseParasite"/>
        </authorList>
    </citation>
    <scope>IDENTIFICATION</scope>
</reference>
<accession>A0A183DFT4</accession>
<dbReference type="PANTHER" id="PTHR28631">
    <property type="entry name" value="UPF0692 PROTEIN C19ORF54"/>
    <property type="match status" value="1"/>
</dbReference>
<evidence type="ECO:0000256" key="5">
    <source>
        <dbReference type="ARBA" id="ARBA00034848"/>
    </source>
</evidence>
<evidence type="ECO:0000256" key="4">
    <source>
        <dbReference type="ARBA" id="ARBA00034725"/>
    </source>
</evidence>
<proteinExistence type="inferred from homology"/>
<evidence type="ECO:0000313" key="10">
    <source>
        <dbReference type="WBParaSite" id="GPUH_0000758401-mRNA-1"/>
    </source>
</evidence>
<reference evidence="8 9" key="2">
    <citation type="submission" date="2018-11" db="EMBL/GenBank/DDBJ databases">
        <authorList>
            <consortium name="Pathogen Informatics"/>
        </authorList>
    </citation>
    <scope>NUCLEOTIDE SEQUENCE [LARGE SCALE GENOMIC DNA]</scope>
</reference>
<evidence type="ECO:0000256" key="1">
    <source>
        <dbReference type="ARBA" id="ARBA00022438"/>
    </source>
</evidence>
<evidence type="ECO:0000256" key="6">
    <source>
        <dbReference type="ARBA" id="ARBA00034908"/>
    </source>
</evidence>
<evidence type="ECO:0000256" key="2">
    <source>
        <dbReference type="ARBA" id="ARBA00022670"/>
    </source>
</evidence>